<dbReference type="KEGG" id="dac:Daci_0721"/>
<feature type="domain" description="ApaG" evidence="3">
    <location>
        <begin position="21"/>
        <end position="145"/>
    </location>
</feature>
<reference evidence="4 5" key="1">
    <citation type="journal article" date="2004" name="Appl. Environ. Microbiol.">
        <title>Mineralization of individual congeners of linear alkylbenzenesulfonate by defined pairs of heterotrophic bacteria.</title>
        <authorList>
            <person name="Schleheck D."/>
            <person name="Knepper T.P."/>
            <person name="Fischer K."/>
            <person name="Cook A.M."/>
        </authorList>
    </citation>
    <scope>NUCLEOTIDE SEQUENCE [LARGE SCALE GENOMIC DNA]</scope>
    <source>
        <strain evidence="5">DSM 14801 / SPH-1</strain>
    </source>
</reference>
<keyword evidence="5" id="KW-1185">Reference proteome</keyword>
<dbReference type="Gene3D" id="2.60.40.1470">
    <property type="entry name" value="ApaG domain"/>
    <property type="match status" value="1"/>
</dbReference>
<dbReference type="Proteomes" id="UP000000784">
    <property type="component" value="Chromosome"/>
</dbReference>
<dbReference type="Pfam" id="PF04379">
    <property type="entry name" value="DUF525"/>
    <property type="match status" value="1"/>
</dbReference>
<proteinExistence type="inferred from homology"/>
<sequence>MGGGAWGRSQAGTLRAVTIAAMPMNEFQVQVRPAFLPEQSAPAAGVYAFSYTITVTNTGQVPGQLIARHWIITNELGHVEEVKGLGVIGRQPLLQPGETFEYTSGCQLRTPNGSMQGSYLCISHEGEVFECPIPRFHLQSGAGGDSFPDPDNRVLH</sequence>
<accession>A9BRK6</accession>
<reference evidence="5" key="2">
    <citation type="submission" date="2007-11" db="EMBL/GenBank/DDBJ databases">
        <title>Complete sequence of Delftia acidovorans DSM 14801 / SPH-1.</title>
        <authorList>
            <person name="Copeland A."/>
            <person name="Lucas S."/>
            <person name="Lapidus A."/>
            <person name="Barry K."/>
            <person name="Glavina del Rio T."/>
            <person name="Dalin E."/>
            <person name="Tice H."/>
            <person name="Pitluck S."/>
            <person name="Lowry S."/>
            <person name="Clum A."/>
            <person name="Schmutz J."/>
            <person name="Larimer F."/>
            <person name="Land M."/>
            <person name="Hauser L."/>
            <person name="Kyrpides N."/>
            <person name="Kim E."/>
            <person name="Schleheck D."/>
            <person name="Richardson P."/>
        </authorList>
    </citation>
    <scope>NUCLEOTIDE SEQUENCE [LARGE SCALE GENOMIC DNA]</scope>
    <source>
        <strain evidence="5">DSM 14801 / SPH-1</strain>
    </source>
</reference>
<dbReference type="AlphaFoldDB" id="A9BRK6"/>
<dbReference type="HOGENOM" id="CLU_128074_1_0_4"/>
<dbReference type="InterPro" id="IPR007474">
    <property type="entry name" value="ApaG_domain"/>
</dbReference>
<dbReference type="InterPro" id="IPR036767">
    <property type="entry name" value="ApaG_sf"/>
</dbReference>
<dbReference type="EMBL" id="CP000884">
    <property type="protein sequence ID" value="ABX33367.1"/>
    <property type="molecule type" value="Genomic_DNA"/>
</dbReference>
<evidence type="ECO:0000256" key="1">
    <source>
        <dbReference type="ARBA" id="ARBA00017693"/>
    </source>
</evidence>
<protein>
    <recommendedName>
        <fullName evidence="1 2">Protein ApaG</fullName>
    </recommendedName>
</protein>
<dbReference type="PANTHER" id="PTHR14289:SF16">
    <property type="entry name" value="POLYMERASE DELTA-INTERACTING PROTEIN 2"/>
    <property type="match status" value="1"/>
</dbReference>
<dbReference type="HAMAP" id="MF_00791">
    <property type="entry name" value="ApaG"/>
    <property type="match status" value="1"/>
</dbReference>
<dbReference type="NCBIfam" id="NF003967">
    <property type="entry name" value="PRK05461.1"/>
    <property type="match status" value="1"/>
</dbReference>
<evidence type="ECO:0000259" key="3">
    <source>
        <dbReference type="PROSITE" id="PS51087"/>
    </source>
</evidence>
<dbReference type="STRING" id="398578.Daci_0721"/>
<evidence type="ECO:0000256" key="2">
    <source>
        <dbReference type="HAMAP-Rule" id="MF_00791"/>
    </source>
</evidence>
<evidence type="ECO:0000313" key="4">
    <source>
        <dbReference type="EMBL" id="ABX33367.1"/>
    </source>
</evidence>
<evidence type="ECO:0000313" key="5">
    <source>
        <dbReference type="Proteomes" id="UP000000784"/>
    </source>
</evidence>
<dbReference type="SUPFAM" id="SSF110069">
    <property type="entry name" value="ApaG-like"/>
    <property type="match status" value="1"/>
</dbReference>
<dbReference type="PROSITE" id="PS51087">
    <property type="entry name" value="APAG"/>
    <property type="match status" value="1"/>
</dbReference>
<dbReference type="eggNOG" id="COG2967">
    <property type="taxonomic scope" value="Bacteria"/>
</dbReference>
<dbReference type="PANTHER" id="PTHR14289">
    <property type="entry name" value="F-BOX ONLY PROTEIN 3"/>
    <property type="match status" value="1"/>
</dbReference>
<name>A9BRK6_DELAS</name>
<dbReference type="GO" id="GO:0070987">
    <property type="term" value="P:error-free translesion synthesis"/>
    <property type="evidence" value="ECO:0007669"/>
    <property type="project" value="TreeGrafter"/>
</dbReference>
<organism evidence="4 5">
    <name type="scientific">Delftia acidovorans (strain DSM 14801 / SPH-1)</name>
    <dbReference type="NCBI Taxonomy" id="398578"/>
    <lineage>
        <taxon>Bacteria</taxon>
        <taxon>Pseudomonadati</taxon>
        <taxon>Pseudomonadota</taxon>
        <taxon>Betaproteobacteria</taxon>
        <taxon>Burkholderiales</taxon>
        <taxon>Comamonadaceae</taxon>
        <taxon>Delftia</taxon>
    </lineage>
</organism>
<gene>
    <name evidence="2" type="primary">apaG</name>
    <name evidence="4" type="ordered locus">Daci_0721</name>
</gene>
<dbReference type="InterPro" id="IPR023065">
    <property type="entry name" value="Uncharacterised_ApaG"/>
</dbReference>